<name>A0A1X7E556_9BACT</name>
<gene>
    <name evidence="1" type="ORF">SAMN06295933_2623</name>
</gene>
<dbReference type="Proteomes" id="UP000192906">
    <property type="component" value="Unassembled WGS sequence"/>
</dbReference>
<keyword evidence="2" id="KW-1185">Reference proteome</keyword>
<sequence length="73" mass="8214">MNNGKTLTDRFLVALFRRGKAAYLPISYLKEQGDKVLSKGETDKLLTVLAEMTAKGVLEVKDNQYKLIHDPFA</sequence>
<dbReference type="EMBL" id="FWZU01000004">
    <property type="protein sequence ID" value="SMF27216.1"/>
    <property type="molecule type" value="Genomic_DNA"/>
</dbReference>
<proteinExistence type="predicted"/>
<accession>A0A1X7E556</accession>
<evidence type="ECO:0000313" key="1">
    <source>
        <dbReference type="EMBL" id="SMF27216.1"/>
    </source>
</evidence>
<reference evidence="2" key="1">
    <citation type="submission" date="2017-04" db="EMBL/GenBank/DDBJ databases">
        <authorList>
            <person name="Varghese N."/>
            <person name="Submissions S."/>
        </authorList>
    </citation>
    <scope>NUCLEOTIDE SEQUENCE [LARGE SCALE GENOMIC DNA]</scope>
    <source>
        <strain evidence="2">K3S</strain>
    </source>
</reference>
<protein>
    <submittedName>
        <fullName evidence="1">Uncharacterized protein</fullName>
    </submittedName>
</protein>
<dbReference type="AlphaFoldDB" id="A0A1X7E556"/>
<dbReference type="RefSeq" id="WP_085102927.1">
    <property type="nucleotide sequence ID" value="NZ_FWZU01000004.1"/>
</dbReference>
<evidence type="ECO:0000313" key="2">
    <source>
        <dbReference type="Proteomes" id="UP000192906"/>
    </source>
</evidence>
<dbReference type="OrthoDB" id="5459838at2"/>
<organism evidence="1 2">
    <name type="scientific">Desulfovibrio gilichinskyi</name>
    <dbReference type="NCBI Taxonomy" id="1519643"/>
    <lineage>
        <taxon>Bacteria</taxon>
        <taxon>Pseudomonadati</taxon>
        <taxon>Thermodesulfobacteriota</taxon>
        <taxon>Desulfovibrionia</taxon>
        <taxon>Desulfovibrionales</taxon>
        <taxon>Desulfovibrionaceae</taxon>
        <taxon>Desulfovibrio</taxon>
    </lineage>
</organism>